<dbReference type="EMBL" id="LSMT01000009">
    <property type="protein sequence ID" value="PFX33697.1"/>
    <property type="molecule type" value="Genomic_DNA"/>
</dbReference>
<dbReference type="Gene3D" id="3.30.710.10">
    <property type="entry name" value="Potassium Channel Kv1.1, Chain A"/>
    <property type="match status" value="1"/>
</dbReference>
<comment type="caution">
    <text evidence="3">The sequence shown here is derived from an EMBL/GenBank/DDBJ whole genome shotgun (WGS) entry which is preliminary data.</text>
</comment>
<dbReference type="PANTHER" id="PTHR22744:SF17">
    <property type="entry name" value="BTB DOMAIN-CONTAINING PROTEIN"/>
    <property type="match status" value="1"/>
</dbReference>
<organism evidence="3 4">
    <name type="scientific">Stylophora pistillata</name>
    <name type="common">Smooth cauliflower coral</name>
    <dbReference type="NCBI Taxonomy" id="50429"/>
    <lineage>
        <taxon>Eukaryota</taxon>
        <taxon>Metazoa</taxon>
        <taxon>Cnidaria</taxon>
        <taxon>Anthozoa</taxon>
        <taxon>Hexacorallia</taxon>
        <taxon>Scleractinia</taxon>
        <taxon>Astrocoeniina</taxon>
        <taxon>Pocilloporidae</taxon>
        <taxon>Stylophora</taxon>
    </lineage>
</organism>
<feature type="region of interest" description="Disordered" evidence="1">
    <location>
        <begin position="148"/>
        <end position="169"/>
    </location>
</feature>
<accession>A0A2B4SZ34</accession>
<dbReference type="SMART" id="SM00225">
    <property type="entry name" value="BTB"/>
    <property type="match status" value="1"/>
</dbReference>
<dbReference type="OrthoDB" id="5989600at2759"/>
<feature type="compositionally biased region" description="Gly residues" evidence="1">
    <location>
        <begin position="285"/>
        <end position="299"/>
    </location>
</feature>
<dbReference type="PANTHER" id="PTHR22744">
    <property type="entry name" value="HELIX LOOP HELIX PROTEIN 21-RELATED"/>
    <property type="match status" value="1"/>
</dbReference>
<dbReference type="InterPro" id="IPR011333">
    <property type="entry name" value="SKP1/BTB/POZ_sf"/>
</dbReference>
<dbReference type="SUPFAM" id="SSF54695">
    <property type="entry name" value="POZ domain"/>
    <property type="match status" value="1"/>
</dbReference>
<gene>
    <name evidence="3" type="ORF">AWC38_SpisGene1431</name>
</gene>
<dbReference type="CDD" id="cd18186">
    <property type="entry name" value="BTB_POZ_ZBTB_KLHL-like"/>
    <property type="match status" value="1"/>
</dbReference>
<dbReference type="PROSITE" id="PS50097">
    <property type="entry name" value="BTB"/>
    <property type="match status" value="1"/>
</dbReference>
<feature type="compositionally biased region" description="Low complexity" evidence="1">
    <location>
        <begin position="242"/>
        <end position="260"/>
    </location>
</feature>
<dbReference type="Pfam" id="PF00651">
    <property type="entry name" value="BTB"/>
    <property type="match status" value="1"/>
</dbReference>
<dbReference type="AlphaFoldDB" id="A0A2B4SZ34"/>
<keyword evidence="4" id="KW-1185">Reference proteome</keyword>
<dbReference type="InterPro" id="IPR000210">
    <property type="entry name" value="BTB/POZ_dom"/>
</dbReference>
<protein>
    <recommendedName>
        <fullName evidence="2">BTB domain-containing protein</fullName>
    </recommendedName>
</protein>
<evidence type="ECO:0000256" key="1">
    <source>
        <dbReference type="SAM" id="MobiDB-lite"/>
    </source>
</evidence>
<evidence type="ECO:0000259" key="2">
    <source>
        <dbReference type="PROSITE" id="PS50097"/>
    </source>
</evidence>
<evidence type="ECO:0000313" key="4">
    <source>
        <dbReference type="Proteomes" id="UP000225706"/>
    </source>
</evidence>
<proteinExistence type="predicted"/>
<feature type="domain" description="BTB" evidence="2">
    <location>
        <begin position="552"/>
        <end position="611"/>
    </location>
</feature>
<evidence type="ECO:0000313" key="3">
    <source>
        <dbReference type="EMBL" id="PFX33697.1"/>
    </source>
</evidence>
<feature type="region of interest" description="Disordered" evidence="1">
    <location>
        <begin position="225"/>
        <end position="311"/>
    </location>
</feature>
<reference evidence="4" key="1">
    <citation type="journal article" date="2017" name="bioRxiv">
        <title>Comparative analysis of the genomes of Stylophora pistillata and Acropora digitifera provides evidence for extensive differences between species of corals.</title>
        <authorList>
            <person name="Voolstra C.R."/>
            <person name="Li Y."/>
            <person name="Liew Y.J."/>
            <person name="Baumgarten S."/>
            <person name="Zoccola D."/>
            <person name="Flot J.-F."/>
            <person name="Tambutte S."/>
            <person name="Allemand D."/>
            <person name="Aranda M."/>
        </authorList>
    </citation>
    <scope>NUCLEOTIDE SEQUENCE [LARGE SCALE GENOMIC DNA]</scope>
</reference>
<name>A0A2B4SZ34_STYPI</name>
<feature type="compositionally biased region" description="Gly residues" evidence="1">
    <location>
        <begin position="261"/>
        <end position="277"/>
    </location>
</feature>
<sequence>MDVEAIMQAKDNELLLLGLDKKGDILSLRNFVQKLSKESSNDEKRSKKMSLLHEVLENGKQNKSLKQKKDGKFLPKMRKVQLGWLHFDAEKQSFVSVRMAKGGGTGEVEIELNADKDDIIGIAKSIFFTDDDVSLLKPADHIKPASTSKLERKETGLNGDETESQTLSKLEERRKIISEQDAAYEESLATDKAKREKLMKEELRYNIDSPSLLCDIYSMFLKPGEKNRSASGDSSGSGSGSHGRSSGGSSSNGSNSRSSGGSSGSGSNGESSGGSGGNESNDRSSGGGSGSGSNGGSSGGSSDDSSSGSRAADVAERLRGLAINLSDLVIPKFFNFITRTLRVKRSLVLQDLVTEFLDGDIMTCELKVIMYLSKSEEQVVCEALGRPVEEWDSDDKDDEDLLELLDRFGCRSLPTKENIKSLILEVAHKEIIQKAQYVADCWHYIFRGSLAEGKLSTLEGVCSVYQSLEPTTKKVLGMLCALPGTNAVRGRKTIQKISSTSEMASLNIEPASDGTNASLPNILTPPLAGCDQEPEEVTEEGTQPFAEPWEDSDLVLVVEDEKFHVHRQILSIHSPVFKAMLTTKFKEATAKEIPLPGKKANEVSDFLKQMYLKESDGVTLTKAEHLLKLADEYQTKSVFDLCVNYLRTLQRSKHNAIRILFLTNVTIMVREDERLDSVRSECYNLIENMALKKISKNEYFQNLDSDSLQNVFLQKVQRLENLLSEVHPQFIGLVEFCMTLCLNSNRHNSKIIRCPEHFSKDNKAVMDLNFRMQSCAVCRSMISQLVSLSNPGLKVSALFPSGVHSSFGKTSTGQRQEEECLYGGTSRFDFKLTSVLRDLCSTHRDITLEDSLSLGSAFSFGF</sequence>
<feature type="compositionally biased region" description="Low complexity" evidence="1">
    <location>
        <begin position="300"/>
        <end position="310"/>
    </location>
</feature>
<dbReference type="Proteomes" id="UP000225706">
    <property type="component" value="Unassembled WGS sequence"/>
</dbReference>